<feature type="region of interest" description="Disordered" evidence="1">
    <location>
        <begin position="27"/>
        <end position="92"/>
    </location>
</feature>
<name>A0AAV5CX41_ELECO</name>
<organism evidence="2 3">
    <name type="scientific">Eleusine coracana subsp. coracana</name>
    <dbReference type="NCBI Taxonomy" id="191504"/>
    <lineage>
        <taxon>Eukaryota</taxon>
        <taxon>Viridiplantae</taxon>
        <taxon>Streptophyta</taxon>
        <taxon>Embryophyta</taxon>
        <taxon>Tracheophyta</taxon>
        <taxon>Spermatophyta</taxon>
        <taxon>Magnoliopsida</taxon>
        <taxon>Liliopsida</taxon>
        <taxon>Poales</taxon>
        <taxon>Poaceae</taxon>
        <taxon>PACMAD clade</taxon>
        <taxon>Chloridoideae</taxon>
        <taxon>Cynodonteae</taxon>
        <taxon>Eleusininae</taxon>
        <taxon>Eleusine</taxon>
    </lineage>
</organism>
<feature type="compositionally biased region" description="Gly residues" evidence="1">
    <location>
        <begin position="72"/>
        <end position="86"/>
    </location>
</feature>
<protein>
    <submittedName>
        <fullName evidence="2">Uncharacterized protein</fullName>
    </submittedName>
</protein>
<reference evidence="2" key="1">
    <citation type="journal article" date="2018" name="DNA Res.">
        <title>Multiple hybrid de novo genome assembly of finger millet, an orphan allotetraploid crop.</title>
        <authorList>
            <person name="Hatakeyama M."/>
            <person name="Aluri S."/>
            <person name="Balachadran M.T."/>
            <person name="Sivarajan S.R."/>
            <person name="Patrignani A."/>
            <person name="Gruter S."/>
            <person name="Poveda L."/>
            <person name="Shimizu-Inatsugi R."/>
            <person name="Baeten J."/>
            <person name="Francoijs K.J."/>
            <person name="Nataraja K.N."/>
            <person name="Reddy Y.A.N."/>
            <person name="Phadnis S."/>
            <person name="Ravikumar R.L."/>
            <person name="Schlapbach R."/>
            <person name="Sreeman S.M."/>
            <person name="Shimizu K.K."/>
        </authorList>
    </citation>
    <scope>NUCLEOTIDE SEQUENCE</scope>
</reference>
<evidence type="ECO:0000313" key="2">
    <source>
        <dbReference type="EMBL" id="GJN03194.1"/>
    </source>
</evidence>
<gene>
    <name evidence="2" type="primary">ga20606</name>
    <name evidence="2" type="ORF">PR202_ga20606</name>
</gene>
<accession>A0AAV5CX41</accession>
<keyword evidence="3" id="KW-1185">Reference proteome</keyword>
<feature type="compositionally biased region" description="Low complexity" evidence="1">
    <location>
        <begin position="40"/>
        <end position="54"/>
    </location>
</feature>
<evidence type="ECO:0000313" key="3">
    <source>
        <dbReference type="Proteomes" id="UP001054889"/>
    </source>
</evidence>
<proteinExistence type="predicted"/>
<evidence type="ECO:0000256" key="1">
    <source>
        <dbReference type="SAM" id="MobiDB-lite"/>
    </source>
</evidence>
<dbReference type="Proteomes" id="UP001054889">
    <property type="component" value="Unassembled WGS sequence"/>
</dbReference>
<dbReference type="AlphaFoldDB" id="A0AAV5CX41"/>
<dbReference type="EMBL" id="BQKI01000009">
    <property type="protein sequence ID" value="GJN03194.1"/>
    <property type="molecule type" value="Genomic_DNA"/>
</dbReference>
<reference evidence="2" key="2">
    <citation type="submission" date="2021-12" db="EMBL/GenBank/DDBJ databases">
        <title>Resequencing data analysis of finger millet.</title>
        <authorList>
            <person name="Hatakeyama M."/>
            <person name="Aluri S."/>
            <person name="Balachadran M.T."/>
            <person name="Sivarajan S.R."/>
            <person name="Poveda L."/>
            <person name="Shimizu-Inatsugi R."/>
            <person name="Schlapbach R."/>
            <person name="Sreeman S.M."/>
            <person name="Shimizu K.K."/>
        </authorList>
    </citation>
    <scope>NUCLEOTIDE SEQUENCE</scope>
</reference>
<sequence>MLPNRRTIKSPVPIAGSARILTATLNSATRWARDGPGEPSPSSSPSSESSASFRAGGGGEGRWGWIPRRLGNGQGRLRGGSAGRGAGRCRPDRVVEPVRYGLAPRCGAVGHGAPRRRRGV</sequence>
<comment type="caution">
    <text evidence="2">The sequence shown here is derived from an EMBL/GenBank/DDBJ whole genome shotgun (WGS) entry which is preliminary data.</text>
</comment>